<comment type="caution">
    <text evidence="2">The sequence shown here is derived from an EMBL/GenBank/DDBJ whole genome shotgun (WGS) entry which is preliminary data.</text>
</comment>
<gene>
    <name evidence="2" type="ORF">Aru02nite_07610</name>
</gene>
<feature type="domain" description="N-acetyltransferase" evidence="1">
    <location>
        <begin position="13"/>
        <end position="178"/>
    </location>
</feature>
<dbReference type="Proteomes" id="UP000612808">
    <property type="component" value="Unassembled WGS sequence"/>
</dbReference>
<dbReference type="SUPFAM" id="SSF55729">
    <property type="entry name" value="Acyl-CoA N-acyltransferases (Nat)"/>
    <property type="match status" value="1"/>
</dbReference>
<name>A0A8J3J0V6_9ACTN</name>
<dbReference type="RefSeq" id="WP_203654914.1">
    <property type="nucleotide sequence ID" value="NZ_BAAAZM010000002.1"/>
</dbReference>
<dbReference type="InterPro" id="IPR016181">
    <property type="entry name" value="Acyl_CoA_acyltransferase"/>
</dbReference>
<organism evidence="2 3">
    <name type="scientific">Actinocatenispora rupis</name>
    <dbReference type="NCBI Taxonomy" id="519421"/>
    <lineage>
        <taxon>Bacteria</taxon>
        <taxon>Bacillati</taxon>
        <taxon>Actinomycetota</taxon>
        <taxon>Actinomycetes</taxon>
        <taxon>Micromonosporales</taxon>
        <taxon>Micromonosporaceae</taxon>
        <taxon>Actinocatenispora</taxon>
    </lineage>
</organism>
<dbReference type="PROSITE" id="PS51186">
    <property type="entry name" value="GNAT"/>
    <property type="match status" value="1"/>
</dbReference>
<sequence>MTDLRLPIDTERLRLRAHRPDDLEPLYDYYADPDVCRYLPWGPWTRADAEEHLRKRLERTGIVGPDSSLALVVEHDGRLVGDVVVWPADETLERGEVGWAFHPSVAGRGYATEAVRALLGVAFGTYRMRRVYAQLDARNTASARLCERVGMRREAHLREDYWSKGEWSDTLVYGMLAAEWPVEP</sequence>
<dbReference type="Pfam" id="PF13302">
    <property type="entry name" value="Acetyltransf_3"/>
    <property type="match status" value="1"/>
</dbReference>
<proteinExistence type="predicted"/>
<evidence type="ECO:0000313" key="2">
    <source>
        <dbReference type="EMBL" id="GID09872.1"/>
    </source>
</evidence>
<evidence type="ECO:0000313" key="3">
    <source>
        <dbReference type="Proteomes" id="UP000612808"/>
    </source>
</evidence>
<dbReference type="GO" id="GO:1990189">
    <property type="term" value="F:protein N-terminal-serine acetyltransferase activity"/>
    <property type="evidence" value="ECO:0007669"/>
    <property type="project" value="TreeGrafter"/>
</dbReference>
<evidence type="ECO:0000259" key="1">
    <source>
        <dbReference type="PROSITE" id="PS51186"/>
    </source>
</evidence>
<dbReference type="InterPro" id="IPR000182">
    <property type="entry name" value="GNAT_dom"/>
</dbReference>
<keyword evidence="3" id="KW-1185">Reference proteome</keyword>
<dbReference type="Gene3D" id="3.40.630.30">
    <property type="match status" value="1"/>
</dbReference>
<dbReference type="AlphaFoldDB" id="A0A8J3J0V6"/>
<dbReference type="GO" id="GO:0005737">
    <property type="term" value="C:cytoplasm"/>
    <property type="evidence" value="ECO:0007669"/>
    <property type="project" value="TreeGrafter"/>
</dbReference>
<reference evidence="2" key="1">
    <citation type="submission" date="2021-01" db="EMBL/GenBank/DDBJ databases">
        <title>Whole genome shotgun sequence of Actinocatenispora rupis NBRC 107355.</title>
        <authorList>
            <person name="Komaki H."/>
            <person name="Tamura T."/>
        </authorList>
    </citation>
    <scope>NUCLEOTIDE SEQUENCE</scope>
    <source>
        <strain evidence="2">NBRC 107355</strain>
    </source>
</reference>
<dbReference type="GO" id="GO:0008999">
    <property type="term" value="F:protein-N-terminal-alanine acetyltransferase activity"/>
    <property type="evidence" value="ECO:0007669"/>
    <property type="project" value="TreeGrafter"/>
</dbReference>
<protein>
    <submittedName>
        <fullName evidence="2">N-acetyltransferase</fullName>
    </submittedName>
</protein>
<dbReference type="CDD" id="cd04301">
    <property type="entry name" value="NAT_SF"/>
    <property type="match status" value="1"/>
</dbReference>
<accession>A0A8J3J0V6</accession>
<dbReference type="PANTHER" id="PTHR43441:SF11">
    <property type="entry name" value="RIBOSOMAL-PROTEIN-SERINE ACETYLTRANSFERASE"/>
    <property type="match status" value="1"/>
</dbReference>
<dbReference type="PANTHER" id="PTHR43441">
    <property type="entry name" value="RIBOSOMAL-PROTEIN-SERINE ACETYLTRANSFERASE"/>
    <property type="match status" value="1"/>
</dbReference>
<dbReference type="InterPro" id="IPR051908">
    <property type="entry name" value="Ribosomal_N-acetyltransferase"/>
</dbReference>
<dbReference type="EMBL" id="BOMB01000004">
    <property type="protein sequence ID" value="GID09872.1"/>
    <property type="molecule type" value="Genomic_DNA"/>
</dbReference>